<reference evidence="5" key="1">
    <citation type="submission" date="2021-04" db="EMBL/GenBank/DDBJ databases">
        <authorList>
            <consortium name="Molecular Ecology Group"/>
        </authorList>
    </citation>
    <scope>NUCLEOTIDE SEQUENCE</scope>
</reference>
<dbReference type="SMART" id="SM00355">
    <property type="entry name" value="ZnF_C2H2"/>
    <property type="match status" value="2"/>
</dbReference>
<organism evidence="5 6">
    <name type="scientific">Candidula unifasciata</name>
    <dbReference type="NCBI Taxonomy" id="100452"/>
    <lineage>
        <taxon>Eukaryota</taxon>
        <taxon>Metazoa</taxon>
        <taxon>Spiralia</taxon>
        <taxon>Lophotrochozoa</taxon>
        <taxon>Mollusca</taxon>
        <taxon>Gastropoda</taxon>
        <taxon>Heterobranchia</taxon>
        <taxon>Euthyneura</taxon>
        <taxon>Panpulmonata</taxon>
        <taxon>Eupulmonata</taxon>
        <taxon>Stylommatophora</taxon>
        <taxon>Helicina</taxon>
        <taxon>Helicoidea</taxon>
        <taxon>Geomitridae</taxon>
        <taxon>Candidula</taxon>
    </lineage>
</organism>
<sequence length="324" mass="34998">MIRRPRRPPMGPMGPPGLGPLHPRVPPPLHLGPPRGPPGMGMPPLPVIPPPMPVPMVSSCTNSNDPTSKDSRLFVGNLNTLLLTKEDVERIFAPYGFIYGISMHKGYAFVQFSHPDEARRAGASEDGQMYAGQAVDINIVSQPKNRKALKRSAVTTAVKEAPVKKTRSGETPVTNQSLQRTLVTLIESTEKVAKSAYENKLIFYPQVSEKSATGAQPSAGDAKKSGAKSNVPVSKPAAVKTNWPDVLICGVCKMQFTSLHSLAQHKKVPCQLHVSTQAKDESSEGDSGEPTSLQCAICEAEFNSAWALCVHCTQEHDMAIYKVE</sequence>
<keyword evidence="1 2" id="KW-0694">RNA-binding</keyword>
<dbReference type="Pfam" id="PF00076">
    <property type="entry name" value="RRM_1"/>
    <property type="match status" value="1"/>
</dbReference>
<dbReference type="InterPro" id="IPR051186">
    <property type="entry name" value="RRM_HNRPC/RALY_subfam"/>
</dbReference>
<gene>
    <name evidence="5" type="ORF">CUNI_LOCUS7273</name>
</gene>
<dbReference type="InterPro" id="IPR000504">
    <property type="entry name" value="RRM_dom"/>
</dbReference>
<dbReference type="PROSITE" id="PS50102">
    <property type="entry name" value="RRM"/>
    <property type="match status" value="1"/>
</dbReference>
<feature type="region of interest" description="Disordered" evidence="3">
    <location>
        <begin position="1"/>
        <end position="47"/>
    </location>
</feature>
<comment type="caution">
    <text evidence="5">The sequence shown here is derived from an EMBL/GenBank/DDBJ whole genome shotgun (WGS) entry which is preliminary data.</text>
</comment>
<dbReference type="PANTHER" id="PTHR13968:SF26">
    <property type="entry name" value="RRM DOMAIN-CONTAINING PROTEIN"/>
    <property type="match status" value="1"/>
</dbReference>
<dbReference type="PANTHER" id="PTHR13968">
    <property type="entry name" value="HETEROGENEOUS NUCLEAR RIBONUCLEOPROTEIN"/>
    <property type="match status" value="1"/>
</dbReference>
<proteinExistence type="predicted"/>
<keyword evidence="6" id="KW-1185">Reference proteome</keyword>
<dbReference type="InterPro" id="IPR013087">
    <property type="entry name" value="Znf_C2H2_type"/>
</dbReference>
<dbReference type="EMBL" id="CAJHNH020001146">
    <property type="protein sequence ID" value="CAG5121715.1"/>
    <property type="molecule type" value="Genomic_DNA"/>
</dbReference>
<feature type="region of interest" description="Disordered" evidence="3">
    <location>
        <begin position="213"/>
        <end position="232"/>
    </location>
</feature>
<dbReference type="SUPFAM" id="SSF54928">
    <property type="entry name" value="RNA-binding domain, RBD"/>
    <property type="match status" value="1"/>
</dbReference>
<evidence type="ECO:0000313" key="6">
    <source>
        <dbReference type="Proteomes" id="UP000678393"/>
    </source>
</evidence>
<dbReference type="OrthoDB" id="6730379at2759"/>
<evidence type="ECO:0000256" key="2">
    <source>
        <dbReference type="PROSITE-ProRule" id="PRU00176"/>
    </source>
</evidence>
<dbReference type="SMART" id="SM00360">
    <property type="entry name" value="RRM"/>
    <property type="match status" value="1"/>
</dbReference>
<evidence type="ECO:0000259" key="4">
    <source>
        <dbReference type="PROSITE" id="PS50102"/>
    </source>
</evidence>
<dbReference type="Proteomes" id="UP000678393">
    <property type="component" value="Unassembled WGS sequence"/>
</dbReference>
<feature type="non-terminal residue" evidence="5">
    <location>
        <position position="1"/>
    </location>
</feature>
<evidence type="ECO:0000256" key="3">
    <source>
        <dbReference type="SAM" id="MobiDB-lite"/>
    </source>
</evidence>
<dbReference type="GO" id="GO:0005634">
    <property type="term" value="C:nucleus"/>
    <property type="evidence" value="ECO:0007669"/>
    <property type="project" value="TreeGrafter"/>
</dbReference>
<dbReference type="GO" id="GO:0003723">
    <property type="term" value="F:RNA binding"/>
    <property type="evidence" value="ECO:0007669"/>
    <property type="project" value="UniProtKB-UniRule"/>
</dbReference>
<feature type="domain" description="RRM" evidence="4">
    <location>
        <begin position="71"/>
        <end position="142"/>
    </location>
</feature>
<accession>A0A8S3Z141</accession>
<name>A0A8S3Z141_9EUPU</name>
<protein>
    <recommendedName>
        <fullName evidence="4">RRM domain-containing protein</fullName>
    </recommendedName>
</protein>
<evidence type="ECO:0000313" key="5">
    <source>
        <dbReference type="EMBL" id="CAG5121715.1"/>
    </source>
</evidence>
<dbReference type="InterPro" id="IPR012677">
    <property type="entry name" value="Nucleotide-bd_a/b_plait_sf"/>
</dbReference>
<dbReference type="Gene3D" id="3.30.70.330">
    <property type="match status" value="1"/>
</dbReference>
<feature type="compositionally biased region" description="Pro residues" evidence="3">
    <location>
        <begin position="8"/>
        <end position="47"/>
    </location>
</feature>
<dbReference type="InterPro" id="IPR035979">
    <property type="entry name" value="RBD_domain_sf"/>
</dbReference>
<evidence type="ECO:0000256" key="1">
    <source>
        <dbReference type="ARBA" id="ARBA00022884"/>
    </source>
</evidence>
<dbReference type="AlphaFoldDB" id="A0A8S3Z141"/>